<dbReference type="InterPro" id="IPR012340">
    <property type="entry name" value="NA-bd_OB-fold"/>
</dbReference>
<dbReference type="SUPFAM" id="SSF50249">
    <property type="entry name" value="Nucleic acid-binding proteins"/>
    <property type="match status" value="1"/>
</dbReference>
<evidence type="ECO:0000256" key="5">
    <source>
        <dbReference type="PROSITE-ProRule" id="PRU10015"/>
    </source>
</evidence>
<keyword evidence="8" id="KW-1185">Reference proteome</keyword>
<dbReference type="InterPro" id="IPR002792">
    <property type="entry name" value="TRAM_dom"/>
</dbReference>
<dbReference type="InterPro" id="IPR030391">
    <property type="entry name" value="MeTrfase_TrmA_CS"/>
</dbReference>
<organism evidence="7 8">
    <name type="scientific">Ligilactobacillus hayakitensis DSM 18933 = JCM 14209</name>
    <dbReference type="NCBI Taxonomy" id="1423755"/>
    <lineage>
        <taxon>Bacteria</taxon>
        <taxon>Bacillati</taxon>
        <taxon>Bacillota</taxon>
        <taxon>Bacilli</taxon>
        <taxon>Lactobacillales</taxon>
        <taxon>Lactobacillaceae</taxon>
        <taxon>Ligilactobacillus</taxon>
    </lineage>
</organism>
<feature type="binding site" evidence="4">
    <location>
        <position position="341"/>
    </location>
    <ligand>
        <name>S-adenosyl-L-methionine</name>
        <dbReference type="ChEBI" id="CHEBI:59789"/>
    </ligand>
</feature>
<feature type="domain" description="TRAM" evidence="6">
    <location>
        <begin position="10"/>
        <end position="68"/>
    </location>
</feature>
<feature type="active site" description="Nucleophile" evidence="4">
    <location>
        <position position="416"/>
    </location>
</feature>
<keyword evidence="3 4" id="KW-0949">S-adenosyl-L-methionine</keyword>
<dbReference type="PROSITE" id="PS51687">
    <property type="entry name" value="SAM_MT_RNA_M5U"/>
    <property type="match status" value="1"/>
</dbReference>
<sequence length="463" mass="52277">MEEIMKKQVPVTKNQKLVVTIEDLTYQGMGVAKVDGYPLFIDGALVGEEVEVHVVKVGKNFGFAKVTNYLKTSPDRAFDVDKVYLQTGIAPLQHLTYPAQLEFKRKLVVDLLNKVHLNNLTVAPTMGMKDPYHYRNKAQVPVREVNGQLEIGFFKRNSHDFMPLEDFLIQDEKIDETLLKVRDILRVSGVSAYDEANNTGMIRHLMVRRGYYSHEIMVVLVTRVKKVPNLDQIVYLIQQQCPEVTSIMQNINPDKTNVILGKKTIKLAGKATIQDTLNDLKFDISAQSFYQVNPQQTEKLYNEAIKKAQLTGNETVIDAYCGIGTISLNMAKHAKKVYGVEIVPEAIEDAKHNASLNNLDNLEFEVGEAETWMANWQKAGIKPDVIMVDPPRKGLTTSLIESATAMEPKKIVYVSCNPATLVRDITEFMERGYHVTQPIQPVDQFPQTTHVESVTVLERTQND</sequence>
<proteinExistence type="inferred from homology"/>
<dbReference type="eggNOG" id="COG2265">
    <property type="taxonomic scope" value="Bacteria"/>
</dbReference>
<dbReference type="Gene3D" id="2.40.50.1070">
    <property type="match status" value="1"/>
</dbReference>
<evidence type="ECO:0000256" key="2">
    <source>
        <dbReference type="ARBA" id="ARBA00022679"/>
    </source>
</evidence>
<evidence type="ECO:0000313" key="8">
    <source>
        <dbReference type="Proteomes" id="UP000051054"/>
    </source>
</evidence>
<reference evidence="7 8" key="1">
    <citation type="journal article" date="2015" name="Genome Announc.">
        <title>Expanding the biotechnology potential of lactobacilli through comparative genomics of 213 strains and associated genera.</title>
        <authorList>
            <person name="Sun Z."/>
            <person name="Harris H.M."/>
            <person name="McCann A."/>
            <person name="Guo C."/>
            <person name="Argimon S."/>
            <person name="Zhang W."/>
            <person name="Yang X."/>
            <person name="Jeffery I.B."/>
            <person name="Cooney J.C."/>
            <person name="Kagawa T.F."/>
            <person name="Liu W."/>
            <person name="Song Y."/>
            <person name="Salvetti E."/>
            <person name="Wrobel A."/>
            <person name="Rasinkangas P."/>
            <person name="Parkhill J."/>
            <person name="Rea M.C."/>
            <person name="O'Sullivan O."/>
            <person name="Ritari J."/>
            <person name="Douillard F.P."/>
            <person name="Paul Ross R."/>
            <person name="Yang R."/>
            <person name="Briner A.E."/>
            <person name="Felis G.E."/>
            <person name="de Vos W.M."/>
            <person name="Barrangou R."/>
            <person name="Klaenhammer T.R."/>
            <person name="Caufield P.W."/>
            <person name="Cui Y."/>
            <person name="Zhang H."/>
            <person name="O'Toole P.W."/>
        </authorList>
    </citation>
    <scope>NUCLEOTIDE SEQUENCE [LARGE SCALE GENOMIC DNA]</scope>
    <source>
        <strain evidence="7 8">DSM 18933</strain>
    </source>
</reference>
<dbReference type="NCBIfam" id="TIGR00479">
    <property type="entry name" value="rumA"/>
    <property type="match status" value="1"/>
</dbReference>
<dbReference type="FunFam" id="2.40.50.140:FF:000097">
    <property type="entry name" value="23S rRNA (uracil(1939)-C(5))-methyltransferase RlmD"/>
    <property type="match status" value="1"/>
</dbReference>
<accession>A0A0R1WR86</accession>
<dbReference type="InterPro" id="IPR010280">
    <property type="entry name" value="U5_MeTrfase_fam"/>
</dbReference>
<name>A0A0R1WR86_9LACO</name>
<dbReference type="PROSITE" id="PS01230">
    <property type="entry name" value="TRMA_1"/>
    <property type="match status" value="1"/>
</dbReference>
<feature type="binding site" evidence="4">
    <location>
        <position position="320"/>
    </location>
    <ligand>
        <name>S-adenosyl-L-methionine</name>
        <dbReference type="ChEBI" id="CHEBI:59789"/>
    </ligand>
</feature>
<dbReference type="Pfam" id="PF01938">
    <property type="entry name" value="TRAM"/>
    <property type="match status" value="1"/>
</dbReference>
<evidence type="ECO:0000259" key="6">
    <source>
        <dbReference type="PROSITE" id="PS50926"/>
    </source>
</evidence>
<dbReference type="PANTHER" id="PTHR11061">
    <property type="entry name" value="RNA M5U METHYLTRANSFERASE"/>
    <property type="match status" value="1"/>
</dbReference>
<comment type="caution">
    <text evidence="7">The sequence shown here is derived from an EMBL/GenBank/DDBJ whole genome shotgun (WGS) entry which is preliminary data.</text>
</comment>
<feature type="binding site" evidence="4">
    <location>
        <position position="291"/>
    </location>
    <ligand>
        <name>S-adenosyl-L-methionine</name>
        <dbReference type="ChEBI" id="CHEBI:59789"/>
    </ligand>
</feature>
<dbReference type="CDD" id="cd02440">
    <property type="entry name" value="AdoMet_MTases"/>
    <property type="match status" value="1"/>
</dbReference>
<keyword evidence="1 4" id="KW-0489">Methyltransferase</keyword>
<dbReference type="EMBL" id="AZGD01000004">
    <property type="protein sequence ID" value="KRM20375.1"/>
    <property type="molecule type" value="Genomic_DNA"/>
</dbReference>
<feature type="binding site" evidence="4">
    <location>
        <position position="389"/>
    </location>
    <ligand>
        <name>S-adenosyl-L-methionine</name>
        <dbReference type="ChEBI" id="CHEBI:59789"/>
    </ligand>
</feature>
<dbReference type="GO" id="GO:0070041">
    <property type="term" value="F:rRNA (uridine-C5-)-methyltransferase activity"/>
    <property type="evidence" value="ECO:0007669"/>
    <property type="project" value="TreeGrafter"/>
</dbReference>
<dbReference type="PROSITE" id="PS01231">
    <property type="entry name" value="TRMA_2"/>
    <property type="match status" value="1"/>
</dbReference>
<evidence type="ECO:0000313" key="7">
    <source>
        <dbReference type="EMBL" id="KRM20375.1"/>
    </source>
</evidence>
<evidence type="ECO:0000256" key="1">
    <source>
        <dbReference type="ARBA" id="ARBA00022603"/>
    </source>
</evidence>
<dbReference type="AlphaFoldDB" id="A0A0R1WR86"/>
<protein>
    <submittedName>
        <fullName evidence="7">Trna (Uracil-5-)-methyltransferase</fullName>
    </submittedName>
</protein>
<dbReference type="FunFam" id="3.40.50.150:FF:000009">
    <property type="entry name" value="23S rRNA (Uracil(1939)-C(5))-methyltransferase RlmD"/>
    <property type="match status" value="1"/>
</dbReference>
<gene>
    <name evidence="7" type="ORF">FC40_GL000053</name>
</gene>
<dbReference type="PROSITE" id="PS50926">
    <property type="entry name" value="TRAM"/>
    <property type="match status" value="1"/>
</dbReference>
<dbReference type="PANTHER" id="PTHR11061:SF30">
    <property type="entry name" value="TRNA (URACIL(54)-C(5))-METHYLTRANSFERASE"/>
    <property type="match status" value="1"/>
</dbReference>
<feature type="active site" evidence="5">
    <location>
        <position position="416"/>
    </location>
</feature>
<dbReference type="InterPro" id="IPR030390">
    <property type="entry name" value="MeTrfase_TrmA_AS"/>
</dbReference>
<dbReference type="PATRIC" id="fig|1423755.3.peg.59"/>
<dbReference type="STRING" id="1423755.FC40_GL000053"/>
<dbReference type="Proteomes" id="UP000051054">
    <property type="component" value="Unassembled WGS sequence"/>
</dbReference>
<dbReference type="InterPro" id="IPR029063">
    <property type="entry name" value="SAM-dependent_MTases_sf"/>
</dbReference>
<evidence type="ECO:0000256" key="3">
    <source>
        <dbReference type="ARBA" id="ARBA00022691"/>
    </source>
</evidence>
<evidence type="ECO:0000256" key="4">
    <source>
        <dbReference type="PROSITE-ProRule" id="PRU01024"/>
    </source>
</evidence>
<dbReference type="Pfam" id="PF05958">
    <property type="entry name" value="tRNA_U5-meth_tr"/>
    <property type="match status" value="1"/>
</dbReference>
<comment type="similarity">
    <text evidence="4">Belongs to the class I-like SAM-binding methyltransferase superfamily. RNA M5U methyltransferase family.</text>
</comment>
<keyword evidence="2 4" id="KW-0808">Transferase</keyword>
<dbReference type="SUPFAM" id="SSF53335">
    <property type="entry name" value="S-adenosyl-L-methionine-dependent methyltransferases"/>
    <property type="match status" value="1"/>
</dbReference>
<dbReference type="Gene3D" id="3.40.50.150">
    <property type="entry name" value="Vaccinia Virus protein VP39"/>
    <property type="match status" value="1"/>
</dbReference>
<dbReference type="FunFam" id="2.40.50.1070:FF:000003">
    <property type="entry name" value="23S rRNA (Uracil-5-)-methyltransferase RumA"/>
    <property type="match status" value="1"/>
</dbReference>
<dbReference type="GO" id="GO:0070475">
    <property type="term" value="P:rRNA base methylation"/>
    <property type="evidence" value="ECO:0007669"/>
    <property type="project" value="TreeGrafter"/>
</dbReference>
<dbReference type="Gene3D" id="2.40.50.140">
    <property type="entry name" value="Nucleic acid-binding proteins"/>
    <property type="match status" value="1"/>
</dbReference>